<dbReference type="GO" id="GO:0000155">
    <property type="term" value="F:phosphorelay sensor kinase activity"/>
    <property type="evidence" value="ECO:0007669"/>
    <property type="project" value="InterPro"/>
</dbReference>
<keyword evidence="11" id="KW-1133">Transmembrane helix</keyword>
<dbReference type="Gene3D" id="6.10.340.10">
    <property type="match status" value="1"/>
</dbReference>
<reference evidence="16" key="1">
    <citation type="journal article" date="2017" name="Proc. Natl. Acad. Sci. U.S.A.">
        <title>Simulation of Deepwater Horizon oil plume reveals substrate specialization within a complex community of hydrocarbon-degraders.</title>
        <authorList>
            <person name="Hu P."/>
            <person name="Dubinsky E.A."/>
            <person name="Probst A.J."/>
            <person name="Wang J."/>
            <person name="Sieber C.M.K."/>
            <person name="Tom L.M."/>
            <person name="Gardinali P."/>
            <person name="Banfield J.F."/>
            <person name="Atlas R.M."/>
            <person name="Andersen G.L."/>
        </authorList>
    </citation>
    <scope>NUCLEOTIDE SEQUENCE [LARGE SCALE GENOMIC DNA]</scope>
</reference>
<dbReference type="Proteomes" id="UP000196531">
    <property type="component" value="Unassembled WGS sequence"/>
</dbReference>
<evidence type="ECO:0000313" key="16">
    <source>
        <dbReference type="Proteomes" id="UP000196531"/>
    </source>
</evidence>
<feature type="domain" description="Response regulatory" evidence="13">
    <location>
        <begin position="628"/>
        <end position="748"/>
    </location>
</feature>
<keyword evidence="6" id="KW-0547">Nucleotide-binding</keyword>
<accession>A0A1Y5FEK5</accession>
<dbReference type="InterPro" id="IPR036890">
    <property type="entry name" value="HATPase_C_sf"/>
</dbReference>
<feature type="modified residue" description="4-aspartylphosphate" evidence="10">
    <location>
        <position position="679"/>
    </location>
</feature>
<evidence type="ECO:0000256" key="2">
    <source>
        <dbReference type="ARBA" id="ARBA00004370"/>
    </source>
</evidence>
<dbReference type="Gene3D" id="3.30.565.10">
    <property type="entry name" value="Histidine kinase-like ATPase, C-terminal domain"/>
    <property type="match status" value="1"/>
</dbReference>
<dbReference type="SUPFAM" id="SSF52172">
    <property type="entry name" value="CheY-like"/>
    <property type="match status" value="1"/>
</dbReference>
<comment type="subcellular location">
    <subcellularLocation>
        <location evidence="2">Membrane</location>
    </subcellularLocation>
</comment>
<evidence type="ECO:0000256" key="3">
    <source>
        <dbReference type="ARBA" id="ARBA00012438"/>
    </source>
</evidence>
<dbReference type="InterPro" id="IPR004358">
    <property type="entry name" value="Sig_transdc_His_kin-like_C"/>
</dbReference>
<dbReference type="SMART" id="SM00387">
    <property type="entry name" value="HATPase_c"/>
    <property type="match status" value="1"/>
</dbReference>
<evidence type="ECO:0000259" key="13">
    <source>
        <dbReference type="PROSITE" id="PS50110"/>
    </source>
</evidence>
<feature type="transmembrane region" description="Helical" evidence="11">
    <location>
        <begin position="276"/>
        <end position="300"/>
    </location>
</feature>
<protein>
    <recommendedName>
        <fullName evidence="3">histidine kinase</fullName>
        <ecNumber evidence="3">2.7.13.3</ecNumber>
    </recommendedName>
</protein>
<dbReference type="PANTHER" id="PTHR43065">
    <property type="entry name" value="SENSOR HISTIDINE KINASE"/>
    <property type="match status" value="1"/>
</dbReference>
<dbReference type="CDD" id="cd06225">
    <property type="entry name" value="HAMP"/>
    <property type="match status" value="1"/>
</dbReference>
<dbReference type="SMART" id="SM00304">
    <property type="entry name" value="HAMP"/>
    <property type="match status" value="1"/>
</dbReference>
<dbReference type="SMART" id="SM00448">
    <property type="entry name" value="REC"/>
    <property type="match status" value="1"/>
</dbReference>
<keyword evidence="9" id="KW-0902">Two-component regulatory system</keyword>
<keyword evidence="11" id="KW-0812">Transmembrane</keyword>
<dbReference type="PROSITE" id="PS51257">
    <property type="entry name" value="PROKAR_LIPOPROTEIN"/>
    <property type="match status" value="1"/>
</dbReference>
<dbReference type="GO" id="GO:0016020">
    <property type="term" value="C:membrane"/>
    <property type="evidence" value="ECO:0007669"/>
    <property type="project" value="UniProtKB-SubCell"/>
</dbReference>
<dbReference type="CDD" id="cd00082">
    <property type="entry name" value="HisKA"/>
    <property type="match status" value="1"/>
</dbReference>
<keyword evidence="11" id="KW-0472">Membrane</keyword>
<comment type="caution">
    <text evidence="15">The sequence shown here is derived from an EMBL/GenBank/DDBJ whole genome shotgun (WGS) entry which is preliminary data.</text>
</comment>
<dbReference type="GO" id="GO:0005524">
    <property type="term" value="F:ATP binding"/>
    <property type="evidence" value="ECO:0007669"/>
    <property type="project" value="UniProtKB-KW"/>
</dbReference>
<dbReference type="Gene3D" id="1.10.287.130">
    <property type="match status" value="1"/>
</dbReference>
<dbReference type="AlphaFoldDB" id="A0A1Y5FEK5"/>
<dbReference type="PROSITE" id="PS50109">
    <property type="entry name" value="HIS_KIN"/>
    <property type="match status" value="1"/>
</dbReference>
<dbReference type="PROSITE" id="PS50110">
    <property type="entry name" value="RESPONSE_REGULATORY"/>
    <property type="match status" value="1"/>
</dbReference>
<evidence type="ECO:0000256" key="9">
    <source>
        <dbReference type="ARBA" id="ARBA00023012"/>
    </source>
</evidence>
<evidence type="ECO:0000259" key="14">
    <source>
        <dbReference type="PROSITE" id="PS50885"/>
    </source>
</evidence>
<evidence type="ECO:0000256" key="5">
    <source>
        <dbReference type="ARBA" id="ARBA00022679"/>
    </source>
</evidence>
<dbReference type="PANTHER" id="PTHR43065:SF46">
    <property type="entry name" value="C4-DICARBOXYLATE TRANSPORT SENSOR PROTEIN DCTB"/>
    <property type="match status" value="1"/>
</dbReference>
<proteinExistence type="predicted"/>
<dbReference type="InterPro" id="IPR003660">
    <property type="entry name" value="HAMP_dom"/>
</dbReference>
<dbReference type="InterPro" id="IPR036097">
    <property type="entry name" value="HisK_dim/P_sf"/>
</dbReference>
<dbReference type="Gene3D" id="3.40.50.2300">
    <property type="match status" value="1"/>
</dbReference>
<feature type="domain" description="HAMP" evidence="14">
    <location>
        <begin position="297"/>
        <end position="349"/>
    </location>
</feature>
<dbReference type="EC" id="2.7.13.3" evidence="3"/>
<dbReference type="EMBL" id="MAAO01000006">
    <property type="protein sequence ID" value="OUR97419.1"/>
    <property type="molecule type" value="Genomic_DNA"/>
</dbReference>
<dbReference type="CDD" id="cd00156">
    <property type="entry name" value="REC"/>
    <property type="match status" value="1"/>
</dbReference>
<dbReference type="SMART" id="SM00388">
    <property type="entry name" value="HisKA"/>
    <property type="match status" value="1"/>
</dbReference>
<dbReference type="Pfam" id="PF00072">
    <property type="entry name" value="Response_reg"/>
    <property type="match status" value="1"/>
</dbReference>
<feature type="domain" description="Histidine kinase" evidence="12">
    <location>
        <begin position="373"/>
        <end position="590"/>
    </location>
</feature>
<evidence type="ECO:0000256" key="4">
    <source>
        <dbReference type="ARBA" id="ARBA00022553"/>
    </source>
</evidence>
<sequence length="757" mass="86542">MFRSIKAQLLGGLSLILACLLILIPYISKEVENRTIKTFEKKNILEQINLFESIIHHQREGLISWVRPWLIDKNLNPLTEIKTQRERWEQGLLGIGNQISIKFGVERIVAHNENLRPISIYNVERNLKGDIIHNEGFRALLLKAKDDDAITSGFYQNGNLERKFIVIMPVEHEENEETFYISYFVDTRSILKEFNHSVKYTSVLTFDENIITLDEDSEFINKVSKLKNRDLIEYEDKLIKKRTINLPSSLIGEGAKLQVYVNVTSLIKELNATNKVVLTIIALVITVSLLAFFFIIHFLLRPLDQIVKTSRDVSFGNYDTRCNLNNKNEIGDLSKSIDDMLDKITKQNSENIELTRINAHNAKLASIGELAAGVGHEINNPLAIIQGNLSILRKKFEKIPGIDEKYKAYIHKCTLAVKRIANIVKGLRSFSRSDVDHVEYFDIQDSVDEILIMVDDIYTKKGINITYDCADENHIYEVHANRGKFQQVIINLLSNAKDAIEDNEEKNIHISNSSSEDNFKVCIEDNGKGIPKAIKEKIFESFFTTKDINKGTGIGLALATNIVKEFHGKIEVESDLDIGSLFSVTFPIKKYTREEYDLKLNQIKEDLETVENIKSSSLSISKKPILRNMIIVDDEKEILEILKLMFETIDINVRVFDNANDAYNEYVINPGLYELILTDMQMSQMSGSQFIRKIRENTEIIQPEIIIMTGAVKFSESNNPDDLDSLVHSIVHKPFSKKKIFSEIESIFTIKEDAKVA</sequence>
<organism evidence="15 16">
    <name type="scientific">Halobacteriovorax marinus</name>
    <dbReference type="NCBI Taxonomy" id="97084"/>
    <lineage>
        <taxon>Bacteria</taxon>
        <taxon>Pseudomonadati</taxon>
        <taxon>Bdellovibrionota</taxon>
        <taxon>Bacteriovoracia</taxon>
        <taxon>Bacteriovoracales</taxon>
        <taxon>Halobacteriovoraceae</taxon>
        <taxon>Halobacteriovorax</taxon>
    </lineage>
</organism>
<keyword evidence="7" id="KW-0418">Kinase</keyword>
<dbReference type="PRINTS" id="PR00344">
    <property type="entry name" value="BCTRLSENSOR"/>
</dbReference>
<dbReference type="SUPFAM" id="SSF47384">
    <property type="entry name" value="Homodimeric domain of signal transducing histidine kinase"/>
    <property type="match status" value="1"/>
</dbReference>
<evidence type="ECO:0000256" key="10">
    <source>
        <dbReference type="PROSITE-ProRule" id="PRU00169"/>
    </source>
</evidence>
<keyword evidence="5" id="KW-0808">Transferase</keyword>
<dbReference type="InterPro" id="IPR003661">
    <property type="entry name" value="HisK_dim/P_dom"/>
</dbReference>
<dbReference type="SUPFAM" id="SSF158472">
    <property type="entry name" value="HAMP domain-like"/>
    <property type="match status" value="1"/>
</dbReference>
<dbReference type="Pfam" id="PF00512">
    <property type="entry name" value="HisKA"/>
    <property type="match status" value="1"/>
</dbReference>
<keyword evidence="8" id="KW-0067">ATP-binding</keyword>
<dbReference type="PROSITE" id="PS50885">
    <property type="entry name" value="HAMP"/>
    <property type="match status" value="1"/>
</dbReference>
<evidence type="ECO:0000259" key="12">
    <source>
        <dbReference type="PROSITE" id="PS50109"/>
    </source>
</evidence>
<keyword evidence="4 10" id="KW-0597">Phosphoprotein</keyword>
<dbReference type="Pfam" id="PF00672">
    <property type="entry name" value="HAMP"/>
    <property type="match status" value="1"/>
</dbReference>
<dbReference type="SUPFAM" id="SSF55874">
    <property type="entry name" value="ATPase domain of HSP90 chaperone/DNA topoisomerase II/histidine kinase"/>
    <property type="match status" value="1"/>
</dbReference>
<dbReference type="InterPro" id="IPR003594">
    <property type="entry name" value="HATPase_dom"/>
</dbReference>
<name>A0A1Y5FEK5_9BACT</name>
<evidence type="ECO:0000256" key="11">
    <source>
        <dbReference type="SAM" id="Phobius"/>
    </source>
</evidence>
<gene>
    <name evidence="15" type="ORF">A9Q84_13925</name>
</gene>
<evidence type="ECO:0000313" key="15">
    <source>
        <dbReference type="EMBL" id="OUR97419.1"/>
    </source>
</evidence>
<evidence type="ECO:0000256" key="8">
    <source>
        <dbReference type="ARBA" id="ARBA00022840"/>
    </source>
</evidence>
<dbReference type="Pfam" id="PF02518">
    <property type="entry name" value="HATPase_c"/>
    <property type="match status" value="1"/>
</dbReference>
<dbReference type="InterPro" id="IPR005467">
    <property type="entry name" value="His_kinase_dom"/>
</dbReference>
<dbReference type="InterPro" id="IPR001789">
    <property type="entry name" value="Sig_transdc_resp-reg_receiver"/>
</dbReference>
<dbReference type="InterPro" id="IPR011006">
    <property type="entry name" value="CheY-like_superfamily"/>
</dbReference>
<comment type="catalytic activity">
    <reaction evidence="1">
        <text>ATP + protein L-histidine = ADP + protein N-phospho-L-histidine.</text>
        <dbReference type="EC" id="2.7.13.3"/>
    </reaction>
</comment>
<evidence type="ECO:0000256" key="7">
    <source>
        <dbReference type="ARBA" id="ARBA00022777"/>
    </source>
</evidence>
<evidence type="ECO:0000256" key="6">
    <source>
        <dbReference type="ARBA" id="ARBA00022741"/>
    </source>
</evidence>
<evidence type="ECO:0000256" key="1">
    <source>
        <dbReference type="ARBA" id="ARBA00000085"/>
    </source>
</evidence>